<evidence type="ECO:0000256" key="1">
    <source>
        <dbReference type="SAM" id="MobiDB-lite"/>
    </source>
</evidence>
<organism evidence="2 3">
    <name type="scientific">Lithospermum erythrorhizon</name>
    <name type="common">Purple gromwell</name>
    <name type="synonym">Lithospermum officinale var. erythrorhizon</name>
    <dbReference type="NCBI Taxonomy" id="34254"/>
    <lineage>
        <taxon>Eukaryota</taxon>
        <taxon>Viridiplantae</taxon>
        <taxon>Streptophyta</taxon>
        <taxon>Embryophyta</taxon>
        <taxon>Tracheophyta</taxon>
        <taxon>Spermatophyta</taxon>
        <taxon>Magnoliopsida</taxon>
        <taxon>eudicotyledons</taxon>
        <taxon>Gunneridae</taxon>
        <taxon>Pentapetalae</taxon>
        <taxon>asterids</taxon>
        <taxon>lamiids</taxon>
        <taxon>Boraginales</taxon>
        <taxon>Boraginaceae</taxon>
        <taxon>Boraginoideae</taxon>
        <taxon>Lithospermeae</taxon>
        <taxon>Lithospermum</taxon>
    </lineage>
</organism>
<feature type="compositionally biased region" description="Polar residues" evidence="1">
    <location>
        <begin position="174"/>
        <end position="188"/>
    </location>
</feature>
<protein>
    <submittedName>
        <fullName evidence="2">Uncharacterized protein</fullName>
    </submittedName>
</protein>
<dbReference type="EMBL" id="BAABME010002990">
    <property type="protein sequence ID" value="GAA0156967.1"/>
    <property type="molecule type" value="Genomic_DNA"/>
</dbReference>
<evidence type="ECO:0000313" key="3">
    <source>
        <dbReference type="Proteomes" id="UP001454036"/>
    </source>
</evidence>
<evidence type="ECO:0000313" key="2">
    <source>
        <dbReference type="EMBL" id="GAA0156967.1"/>
    </source>
</evidence>
<feature type="region of interest" description="Disordered" evidence="1">
    <location>
        <begin position="104"/>
        <end position="139"/>
    </location>
</feature>
<proteinExistence type="predicted"/>
<keyword evidence="3" id="KW-1185">Reference proteome</keyword>
<comment type="caution">
    <text evidence="2">The sequence shown here is derived from an EMBL/GenBank/DDBJ whole genome shotgun (WGS) entry which is preliminary data.</text>
</comment>
<feature type="region of interest" description="Disordered" evidence="1">
    <location>
        <begin position="154"/>
        <end position="188"/>
    </location>
</feature>
<accession>A0AAV3PYT4</accession>
<dbReference type="AlphaFoldDB" id="A0AAV3PYT4"/>
<feature type="compositionally biased region" description="Polar residues" evidence="1">
    <location>
        <begin position="104"/>
        <end position="123"/>
    </location>
</feature>
<sequence>MAGLELWLQTDRIAPLPPPLAIKKAGRTRRLRRVNPIEAEDNGKVQVCRVRKYLCKICKGQGYNSRACKKKKIGPEVQQAVETDPVSTQQESMDDVVNNMSQSSTQSTMAHGPSNQVPTTRFTTSREIHRPPPMRQMGGITIRAPPSMAGASMQNRAVFKPPSRTMRRPPVSINEGQKSVTMNDLTKD</sequence>
<reference evidence="2 3" key="1">
    <citation type="submission" date="2024-01" db="EMBL/GenBank/DDBJ databases">
        <title>The complete chloroplast genome sequence of Lithospermum erythrorhizon: insights into the phylogenetic relationship among Boraginaceae species and the maternal lineages of purple gromwells.</title>
        <authorList>
            <person name="Okada T."/>
            <person name="Watanabe K."/>
        </authorList>
    </citation>
    <scope>NUCLEOTIDE SEQUENCE [LARGE SCALE GENOMIC DNA]</scope>
</reference>
<name>A0AAV3PYT4_LITER</name>
<dbReference type="Proteomes" id="UP001454036">
    <property type="component" value="Unassembled WGS sequence"/>
</dbReference>
<gene>
    <name evidence="2" type="ORF">LIER_14332</name>
</gene>